<evidence type="ECO:0000313" key="4">
    <source>
        <dbReference type="Proteomes" id="UP000757232"/>
    </source>
</evidence>
<dbReference type="OrthoDB" id="2562743at2759"/>
<dbReference type="EMBL" id="LNZH02000098">
    <property type="protein sequence ID" value="OCB91255.1"/>
    <property type="molecule type" value="Genomic_DNA"/>
</dbReference>
<reference evidence="3" key="1">
    <citation type="submission" date="2016-06" db="EMBL/GenBank/DDBJ databases">
        <title>Draft Genome sequence of the fungus Inonotus baumii.</title>
        <authorList>
            <person name="Zhu H."/>
            <person name="Lin W."/>
        </authorList>
    </citation>
    <scope>NUCLEOTIDE SEQUENCE</scope>
    <source>
        <strain evidence="3">821</strain>
    </source>
</reference>
<keyword evidence="1" id="KW-0175">Coiled coil</keyword>
<organism evidence="3 4">
    <name type="scientific">Sanghuangporus baumii</name>
    <name type="common">Phellinus baumii</name>
    <dbReference type="NCBI Taxonomy" id="108892"/>
    <lineage>
        <taxon>Eukaryota</taxon>
        <taxon>Fungi</taxon>
        <taxon>Dikarya</taxon>
        <taxon>Basidiomycota</taxon>
        <taxon>Agaricomycotina</taxon>
        <taxon>Agaricomycetes</taxon>
        <taxon>Hymenochaetales</taxon>
        <taxon>Hymenochaetaceae</taxon>
        <taxon>Sanghuangporus</taxon>
    </lineage>
</organism>
<sequence>MHADSNITQIAEEHAHLEQTIARYDHAPAELRDTTDLLEGLERDLKVRETNMEKLIRKRKAEHKDLDKLQRSSTKRFLVRMKHGGKEGLEQKLEKEEREYIEAAQNEHNENLAISELKEAAEQARLKKADLESQVVIREEMLQRLNELYKSAFEGPSPDFPEEDAAEEELREAETHFENASLLLMPLLVILTIKPSATCANQAQSALRSANSTASYEAYQFQGSIWARMDEADDLIRAQAMAAQAQRLLDRARRLQPLVNSIEPGKIASPDFLLSVFDNMYTNLMFQQEIRKSIDSVRNYQEGISAECSASEERIKNLDREAEDAREFLKSRRRQLVATRREILSQIREDGGVRVFIRPDADPSGIPQLPAYAPQPEEGSTVLAMGQSITSISIPAREEQCMPPQFSPHADSSPSFPVIADTIHFPPPEAPPPSRSGNESSVNTPAPTSVSPPQLPSGPRIHEIGSDSLSIDTETEGIRTDGCSAASGSLEPPDSTPIQSAQNKACQNETQFASNNPYKGAVDSAD</sequence>
<feature type="compositionally biased region" description="Pro residues" evidence="2">
    <location>
        <begin position="425"/>
        <end position="434"/>
    </location>
</feature>
<name>A0A9Q5I3Y5_SANBA</name>
<proteinExistence type="predicted"/>
<comment type="caution">
    <text evidence="3">The sequence shown here is derived from an EMBL/GenBank/DDBJ whole genome shotgun (WGS) entry which is preliminary data.</text>
</comment>
<dbReference type="PANTHER" id="PTHR21974:SF2">
    <property type="entry name" value="RE15880P"/>
    <property type="match status" value="1"/>
</dbReference>
<feature type="coiled-coil region" evidence="1">
    <location>
        <begin position="308"/>
        <end position="335"/>
    </location>
</feature>
<keyword evidence="4" id="KW-1185">Reference proteome</keyword>
<feature type="coiled-coil region" evidence="1">
    <location>
        <begin position="38"/>
        <end position="183"/>
    </location>
</feature>
<dbReference type="AlphaFoldDB" id="A0A9Q5I3Y5"/>
<evidence type="ECO:0000256" key="2">
    <source>
        <dbReference type="SAM" id="MobiDB-lite"/>
    </source>
</evidence>
<feature type="compositionally biased region" description="Polar residues" evidence="2">
    <location>
        <begin position="496"/>
        <end position="517"/>
    </location>
</feature>
<evidence type="ECO:0000313" key="3">
    <source>
        <dbReference type="EMBL" id="OCB91255.1"/>
    </source>
</evidence>
<dbReference type="PANTHER" id="PTHR21974">
    <property type="entry name" value="RE15880P"/>
    <property type="match status" value="1"/>
</dbReference>
<protein>
    <submittedName>
        <fullName evidence="3">Uncharacterized protein</fullName>
    </submittedName>
</protein>
<feature type="region of interest" description="Disordered" evidence="2">
    <location>
        <begin position="401"/>
        <end position="526"/>
    </location>
</feature>
<feature type="compositionally biased region" description="Polar residues" evidence="2">
    <location>
        <begin position="435"/>
        <end position="452"/>
    </location>
</feature>
<gene>
    <name evidence="3" type="ORF">A7U60_g1501</name>
</gene>
<dbReference type="Proteomes" id="UP000757232">
    <property type="component" value="Unassembled WGS sequence"/>
</dbReference>
<evidence type="ECO:0000256" key="1">
    <source>
        <dbReference type="SAM" id="Coils"/>
    </source>
</evidence>
<accession>A0A9Q5I3Y5</accession>